<protein>
    <submittedName>
        <fullName evidence="6">Chloride channel protein</fullName>
    </submittedName>
</protein>
<feature type="transmembrane region" description="Helical" evidence="5">
    <location>
        <begin position="330"/>
        <end position="352"/>
    </location>
</feature>
<evidence type="ECO:0000313" key="6">
    <source>
        <dbReference type="EMBL" id="KRN56986.1"/>
    </source>
</evidence>
<reference evidence="6 7" key="1">
    <citation type="journal article" date="2015" name="Genome Announc.">
        <title>Expanding the biotechnology potential of lactobacilli through comparative genomics of 213 strains and associated genera.</title>
        <authorList>
            <person name="Sun Z."/>
            <person name="Harris H.M."/>
            <person name="McCann A."/>
            <person name="Guo C."/>
            <person name="Argimon S."/>
            <person name="Zhang W."/>
            <person name="Yang X."/>
            <person name="Jeffery I.B."/>
            <person name="Cooney J.C."/>
            <person name="Kagawa T.F."/>
            <person name="Liu W."/>
            <person name="Song Y."/>
            <person name="Salvetti E."/>
            <person name="Wrobel A."/>
            <person name="Rasinkangas P."/>
            <person name="Parkhill J."/>
            <person name="Rea M.C."/>
            <person name="O'Sullivan O."/>
            <person name="Ritari J."/>
            <person name="Douillard F.P."/>
            <person name="Paul Ross R."/>
            <person name="Yang R."/>
            <person name="Briner A.E."/>
            <person name="Felis G.E."/>
            <person name="de Vos W.M."/>
            <person name="Barrangou R."/>
            <person name="Klaenhammer T.R."/>
            <person name="Caufield P.W."/>
            <person name="Cui Y."/>
            <person name="Zhang H."/>
            <person name="O'Toole P.W."/>
        </authorList>
    </citation>
    <scope>NUCLEOTIDE SEQUENCE [LARGE SCALE GENOMIC DNA]</scope>
    <source>
        <strain evidence="6 7">DSM 20623</strain>
    </source>
</reference>
<evidence type="ECO:0000256" key="1">
    <source>
        <dbReference type="ARBA" id="ARBA00004141"/>
    </source>
</evidence>
<sequence length="420" mass="45390">MITLNHQLKKLKKLEFVEIIFYFIKWSFYAGVVGILVGCLSAFFLLTLDMTTAERLAHPWLLFGLPFAGAFISYLYFKFGKNAGRGNNLVIEQANGGSETIPKRLIPLTLIGTLATHLFGGSAGREGTAVQMGGSVADAVGSLFKINAKERRILIICGMSAGFSSVFGTPIAGTLFALEVLALGFFREEGLFPSLWAALIANWVTLSFGVIHHSYQMGTIPAASFGLIAKIMLAALCFGLTGRLFSRLTDFLKSFFKKWILNPALRSFIGGALIILMVFVVGSRDYLGLSLPLIDQAFNGEAHPFAFLLKLFFTAFTLGTGFQGGEVTPLFVIGATLGSTLAPILGVAIPFLTGLGFIGVFAGATNTPIACFVMGLELFGTKALPYLFLVCVISYLFSGNFGIYESQKIGIRKTKLFEDD</sequence>
<dbReference type="PATRIC" id="fig|1449336.4.peg.650"/>
<feature type="transmembrane region" description="Helical" evidence="5">
    <location>
        <begin position="20"/>
        <end position="45"/>
    </location>
</feature>
<dbReference type="Pfam" id="PF00654">
    <property type="entry name" value="Voltage_CLC"/>
    <property type="match status" value="1"/>
</dbReference>
<accession>A0A0R2I5M5</accession>
<feature type="transmembrane region" description="Helical" evidence="5">
    <location>
        <begin position="304"/>
        <end position="324"/>
    </location>
</feature>
<evidence type="ECO:0000313" key="7">
    <source>
        <dbReference type="Proteomes" id="UP000051658"/>
    </source>
</evidence>
<feature type="transmembrane region" description="Helical" evidence="5">
    <location>
        <begin position="265"/>
        <end position="283"/>
    </location>
</feature>
<feature type="transmembrane region" description="Helical" evidence="5">
    <location>
        <begin position="223"/>
        <end position="245"/>
    </location>
</feature>
<keyword evidence="4 5" id="KW-0472">Membrane</keyword>
<name>A0A0R2I5M5_CARDV</name>
<dbReference type="eggNOG" id="COG0038">
    <property type="taxonomic scope" value="Bacteria"/>
</dbReference>
<proteinExistence type="predicted"/>
<feature type="transmembrane region" description="Helical" evidence="5">
    <location>
        <begin position="57"/>
        <end position="77"/>
    </location>
</feature>
<dbReference type="PANTHER" id="PTHR43427">
    <property type="entry name" value="CHLORIDE CHANNEL PROTEIN CLC-E"/>
    <property type="match status" value="1"/>
</dbReference>
<evidence type="ECO:0000256" key="3">
    <source>
        <dbReference type="ARBA" id="ARBA00022989"/>
    </source>
</evidence>
<comment type="subcellular location">
    <subcellularLocation>
        <location evidence="1">Membrane</location>
        <topology evidence="1">Multi-pass membrane protein</topology>
    </subcellularLocation>
</comment>
<dbReference type="AlphaFoldDB" id="A0A0R2I5M5"/>
<dbReference type="Gene3D" id="1.10.3080.10">
    <property type="entry name" value="Clc chloride channel"/>
    <property type="match status" value="1"/>
</dbReference>
<keyword evidence="7" id="KW-1185">Reference proteome</keyword>
<evidence type="ECO:0000256" key="5">
    <source>
        <dbReference type="SAM" id="Phobius"/>
    </source>
</evidence>
<dbReference type="GO" id="GO:0015108">
    <property type="term" value="F:chloride transmembrane transporter activity"/>
    <property type="evidence" value="ECO:0007669"/>
    <property type="project" value="InterPro"/>
</dbReference>
<feature type="transmembrane region" description="Helical" evidence="5">
    <location>
        <begin position="190"/>
        <end position="211"/>
    </location>
</feature>
<keyword evidence="3 5" id="KW-1133">Transmembrane helix</keyword>
<dbReference type="PRINTS" id="PR00762">
    <property type="entry name" value="CLCHANNEL"/>
</dbReference>
<dbReference type="InterPro" id="IPR001807">
    <property type="entry name" value="ClC"/>
</dbReference>
<keyword evidence="2 5" id="KW-0812">Transmembrane</keyword>
<evidence type="ECO:0000256" key="2">
    <source>
        <dbReference type="ARBA" id="ARBA00022692"/>
    </source>
</evidence>
<dbReference type="CDD" id="cd03682">
    <property type="entry name" value="ClC_sycA_like"/>
    <property type="match status" value="1"/>
</dbReference>
<dbReference type="GO" id="GO:0016020">
    <property type="term" value="C:membrane"/>
    <property type="evidence" value="ECO:0007669"/>
    <property type="project" value="UniProtKB-SubCell"/>
</dbReference>
<feature type="transmembrane region" description="Helical" evidence="5">
    <location>
        <begin position="153"/>
        <end position="178"/>
    </location>
</feature>
<dbReference type="InterPro" id="IPR014743">
    <property type="entry name" value="Cl-channel_core"/>
</dbReference>
<dbReference type="InterPro" id="IPR050368">
    <property type="entry name" value="ClC-type_chloride_channel"/>
</dbReference>
<feature type="transmembrane region" description="Helical" evidence="5">
    <location>
        <begin position="386"/>
        <end position="404"/>
    </location>
</feature>
<comment type="caution">
    <text evidence="6">The sequence shown here is derived from an EMBL/GenBank/DDBJ whole genome shotgun (WGS) entry which is preliminary data.</text>
</comment>
<feature type="transmembrane region" description="Helical" evidence="5">
    <location>
        <begin position="359"/>
        <end position="380"/>
    </location>
</feature>
<organism evidence="6 7">
    <name type="scientific">Carnobacterium divergens DSM 20623</name>
    <dbReference type="NCBI Taxonomy" id="1449336"/>
    <lineage>
        <taxon>Bacteria</taxon>
        <taxon>Bacillati</taxon>
        <taxon>Bacillota</taxon>
        <taxon>Bacilli</taxon>
        <taxon>Lactobacillales</taxon>
        <taxon>Carnobacteriaceae</taxon>
        <taxon>Carnobacterium</taxon>
    </lineage>
</organism>
<evidence type="ECO:0000256" key="4">
    <source>
        <dbReference type="ARBA" id="ARBA00023136"/>
    </source>
</evidence>
<dbReference type="PANTHER" id="PTHR43427:SF12">
    <property type="entry name" value="CHLORIDE TRANSPORTER"/>
    <property type="match status" value="1"/>
</dbReference>
<dbReference type="SUPFAM" id="SSF81340">
    <property type="entry name" value="Clc chloride channel"/>
    <property type="match status" value="1"/>
</dbReference>
<gene>
    <name evidence="6" type="ORF">IV74_GL000636</name>
</gene>
<dbReference type="Proteomes" id="UP000051658">
    <property type="component" value="Unassembled WGS sequence"/>
</dbReference>
<dbReference type="EMBL" id="JQBS01000017">
    <property type="protein sequence ID" value="KRN56986.1"/>
    <property type="molecule type" value="Genomic_DNA"/>
</dbReference>